<accession>A0ABN6H7N7</accession>
<gene>
    <name evidence="1" type="ORF">HAHE_34570</name>
</gene>
<dbReference type="Proteomes" id="UP001374893">
    <property type="component" value="Chromosome"/>
</dbReference>
<evidence type="ECO:0000313" key="1">
    <source>
        <dbReference type="EMBL" id="BCX49549.1"/>
    </source>
</evidence>
<evidence type="ECO:0008006" key="3">
    <source>
        <dbReference type="Google" id="ProtNLM"/>
    </source>
</evidence>
<dbReference type="EMBL" id="AP024702">
    <property type="protein sequence ID" value="BCX49549.1"/>
    <property type="molecule type" value="Genomic_DNA"/>
</dbReference>
<name>A0ABN6H7N7_9BACT</name>
<protein>
    <recommendedName>
        <fullName evidence="3">DUF3352 domain-containing protein</fullName>
    </recommendedName>
</protein>
<reference evidence="1 2" key="1">
    <citation type="submission" date="2021-06" db="EMBL/GenBank/DDBJ databases">
        <title>Complete genome of Haloferula helveola possessing various polysaccharide degrading enzymes.</title>
        <authorList>
            <person name="Takami H."/>
            <person name="Huang C."/>
            <person name="Hamasaki K."/>
        </authorList>
    </citation>
    <scope>NUCLEOTIDE SEQUENCE [LARGE SCALE GENOMIC DNA]</scope>
    <source>
        <strain evidence="1 2">CN-1</strain>
    </source>
</reference>
<proteinExistence type="predicted"/>
<sequence length="730" mass="78704">MWALALPLHLLFYASCEKTEPVVEKAGESVKEAAGEVAEVIEKAVDPTPALSAEERAKMLGFASHLSADSDTFMAIYDGVGMVDGLRKLKIWEFIRETAKEEEGFDPEEAIGEGAGEVRPFLGEEFFLATGDGSAEQFDSMQKLQNRMSYYQFRILSNAFAKGAAEGDLEGAMSDIDDEAWLMEFAKDIGQYMPIVESVQVPPVMAGLKISDAEAMGMAEEQVRSFLAMAGDGAEPLEFEKAGAKFSGSLFKGEMLAEELEGGREEMDGMLGKENVDKIVAALKEKNLVLAAGKMGDYLLVYIGGSAEACPLADDLSGSLAASDAVSFIDGFGGKKVHGVFYGSEGLLKSSATAGLKPIAEGCRDGLKGVDGFGDTREIAALLDMVGEREAELLAMYDPASIGGVISVDEGVKFDIIGGGDQGAIDYGAKHQLAALGEGENVLLFADWVSDADYSEKAAGLVELLAETAYAVTGHLARLDVESDELMELKGGYQMFDGMFREDLLKLWAALSTMNNGLGEESAIVVDLNAEFPPIPNVPKGVVEEGRFIRASYVAPVKDRSKLKESWAAVDESVRAILATVKEMEGPELHMLKPTNSEKDDLVTWYFDAFAFSDDVKPSVTVSDEWFAASTSKTQALDLVGKAGADGPARQGSWMKLDLDVLRAYLDEAVKLVDKNGEEIIPDPDALAEFREQLPRVAKGLAAAEQFEAVTFHDRMENGSRRMTLHVKVR</sequence>
<evidence type="ECO:0000313" key="2">
    <source>
        <dbReference type="Proteomes" id="UP001374893"/>
    </source>
</evidence>
<keyword evidence="2" id="KW-1185">Reference proteome</keyword>
<organism evidence="1 2">
    <name type="scientific">Haloferula helveola</name>
    <dbReference type="NCBI Taxonomy" id="490095"/>
    <lineage>
        <taxon>Bacteria</taxon>
        <taxon>Pseudomonadati</taxon>
        <taxon>Verrucomicrobiota</taxon>
        <taxon>Verrucomicrobiia</taxon>
        <taxon>Verrucomicrobiales</taxon>
        <taxon>Verrucomicrobiaceae</taxon>
        <taxon>Haloferula</taxon>
    </lineage>
</organism>